<comment type="caution">
    <text evidence="1">The sequence shown here is derived from an EMBL/GenBank/DDBJ whole genome shotgun (WGS) entry which is preliminary data.</text>
</comment>
<dbReference type="Proteomes" id="UP000727407">
    <property type="component" value="Unassembled WGS sequence"/>
</dbReference>
<proteinExistence type="predicted"/>
<dbReference type="AlphaFoldDB" id="A0A8J4TA56"/>
<accession>A0A8J4TA56</accession>
<protein>
    <submittedName>
        <fullName evidence="1">Uncharacterized protein</fullName>
    </submittedName>
</protein>
<sequence>MSEAKLLQVSPEQQIYSGRFSSESVHLSAWKRIRTEDMLKLMQTGQRYLSVRLAWGRSCTPLHALANSELIRDECKAKQSFDPLHCQIGPFPSTGLRAK</sequence>
<evidence type="ECO:0000313" key="1">
    <source>
        <dbReference type="EMBL" id="KAF5881917.1"/>
    </source>
</evidence>
<organism evidence="1 2">
    <name type="scientific">Clarias magur</name>
    <name type="common">Asian catfish</name>
    <name type="synonym">Macropteronotus magur</name>
    <dbReference type="NCBI Taxonomy" id="1594786"/>
    <lineage>
        <taxon>Eukaryota</taxon>
        <taxon>Metazoa</taxon>
        <taxon>Chordata</taxon>
        <taxon>Craniata</taxon>
        <taxon>Vertebrata</taxon>
        <taxon>Euteleostomi</taxon>
        <taxon>Actinopterygii</taxon>
        <taxon>Neopterygii</taxon>
        <taxon>Teleostei</taxon>
        <taxon>Ostariophysi</taxon>
        <taxon>Siluriformes</taxon>
        <taxon>Clariidae</taxon>
        <taxon>Clarias</taxon>
    </lineage>
</organism>
<dbReference type="EMBL" id="QNUK01001423">
    <property type="protein sequence ID" value="KAF5881917.1"/>
    <property type="molecule type" value="Genomic_DNA"/>
</dbReference>
<name>A0A8J4TA56_CLAMG</name>
<evidence type="ECO:0000313" key="2">
    <source>
        <dbReference type="Proteomes" id="UP000727407"/>
    </source>
</evidence>
<gene>
    <name evidence="1" type="ORF">DAT39_023095</name>
</gene>
<keyword evidence="2" id="KW-1185">Reference proteome</keyword>
<reference evidence="1" key="1">
    <citation type="submission" date="2020-07" db="EMBL/GenBank/DDBJ databases">
        <title>Clarias magur genome sequencing, assembly and annotation.</title>
        <authorList>
            <person name="Kushwaha B."/>
            <person name="Kumar R."/>
            <person name="Das P."/>
            <person name="Joshi C.G."/>
            <person name="Kumar D."/>
            <person name="Nagpure N.S."/>
            <person name="Pandey M."/>
            <person name="Agarwal S."/>
            <person name="Srivastava S."/>
            <person name="Singh M."/>
            <person name="Sahoo L."/>
            <person name="Jayasankar P."/>
            <person name="Meher P.K."/>
            <person name="Koringa P.G."/>
            <person name="Iquebal M.A."/>
            <person name="Das S.P."/>
            <person name="Bit A."/>
            <person name="Patnaik S."/>
            <person name="Patel N."/>
            <person name="Shah T.M."/>
            <person name="Hinsu A."/>
            <person name="Jena J.K."/>
        </authorList>
    </citation>
    <scope>NUCLEOTIDE SEQUENCE</scope>
    <source>
        <strain evidence="1">CIFAMagur01</strain>
        <tissue evidence="1">Testis</tissue>
    </source>
</reference>